<feature type="transmembrane region" description="Helical" evidence="6">
    <location>
        <begin position="266"/>
        <end position="282"/>
    </location>
</feature>
<dbReference type="EMBL" id="CP003282">
    <property type="protein sequence ID" value="AFG38733.1"/>
    <property type="molecule type" value="Genomic_DNA"/>
</dbReference>
<evidence type="ECO:0000313" key="8">
    <source>
        <dbReference type="EMBL" id="AFG38733.1"/>
    </source>
</evidence>
<dbReference type="PANTHER" id="PTHR32322:SF2">
    <property type="entry name" value="EAMA DOMAIN-CONTAINING PROTEIN"/>
    <property type="match status" value="1"/>
</dbReference>
<dbReference type="GO" id="GO:0016020">
    <property type="term" value="C:membrane"/>
    <property type="evidence" value="ECO:0007669"/>
    <property type="project" value="UniProtKB-SubCell"/>
</dbReference>
<dbReference type="InterPro" id="IPR050638">
    <property type="entry name" value="AA-Vitamin_Transporters"/>
</dbReference>
<proteinExistence type="inferred from homology"/>
<feature type="transmembrane region" description="Helical" evidence="6">
    <location>
        <begin position="61"/>
        <end position="81"/>
    </location>
</feature>
<dbReference type="AlphaFoldDB" id="H9UMJ0"/>
<evidence type="ECO:0000256" key="4">
    <source>
        <dbReference type="ARBA" id="ARBA00022989"/>
    </source>
</evidence>
<evidence type="ECO:0000256" key="2">
    <source>
        <dbReference type="ARBA" id="ARBA00007362"/>
    </source>
</evidence>
<sequence>MAVYLGLVTAMAFYGLSFISTKAVLQELGPVGILLIRISLSSLLLHLVYRLQRSRKRQRIAAGDLRFFMVVALFQPFLYFMSENLGLDRVSPAVASIIIGTIPVVTPAIAAPLLGERLSRLNIIGLVVSLAGVAVITGSGDGTEISIAGILLLFGAVLAAAGYAVAVRRVPAHYDAFTIVRMQNLLGIPMVLPFFLLFEVGAGITVSATAALHLGFLSVFPSTISFILLSNGIRQVGAGRANAFANLVPVFTAGFSVLFLAEPVVLRVWLGMALVIAGVSIAQQRHTPRTGIQES</sequence>
<feature type="transmembrane region" description="Helical" evidence="6">
    <location>
        <begin position="241"/>
        <end position="260"/>
    </location>
</feature>
<evidence type="ECO:0000259" key="7">
    <source>
        <dbReference type="Pfam" id="PF00892"/>
    </source>
</evidence>
<dbReference type="InterPro" id="IPR000620">
    <property type="entry name" value="EamA_dom"/>
</dbReference>
<feature type="transmembrane region" description="Helical" evidence="6">
    <location>
        <begin position="93"/>
        <end position="114"/>
    </location>
</feature>
<reference evidence="9" key="1">
    <citation type="journal article" date="2013" name="Stand. Genomic Sci.">
        <title>Complete genome sequence of the halophilic bacterium Spirochaeta africana type strain (Z-7692(T)) from the alkaline Lake Magadi in the East African Rift.</title>
        <authorList>
            <person name="Liolos K."/>
            <person name="Abt B."/>
            <person name="Scheuner C."/>
            <person name="Teshima H."/>
            <person name="Held B."/>
            <person name="Lapidus A."/>
            <person name="Nolan M."/>
            <person name="Lucas S."/>
            <person name="Deshpande S."/>
            <person name="Cheng J.F."/>
            <person name="Tapia R."/>
            <person name="Goodwin L.A."/>
            <person name="Pitluck S."/>
            <person name="Pagani I."/>
            <person name="Ivanova N."/>
            <person name="Mavromatis K."/>
            <person name="Mikhailova N."/>
            <person name="Huntemann M."/>
            <person name="Pati A."/>
            <person name="Chen A."/>
            <person name="Palaniappan K."/>
            <person name="Land M."/>
            <person name="Rohde M."/>
            <person name="Tindall B.J."/>
            <person name="Detter J.C."/>
            <person name="Goker M."/>
            <person name="Bristow J."/>
            <person name="Eisen J.A."/>
            <person name="Markowitz V."/>
            <person name="Hugenholtz P."/>
            <person name="Woyke T."/>
            <person name="Klenk H.P."/>
            <person name="Kyrpides N.C."/>
        </authorList>
    </citation>
    <scope>NUCLEOTIDE SEQUENCE</scope>
    <source>
        <strain evidence="9">ATCC 700263 / DSM 8902 / Z-7692</strain>
    </source>
</reference>
<comment type="subcellular location">
    <subcellularLocation>
        <location evidence="1">Membrane</location>
        <topology evidence="1">Multi-pass membrane protein</topology>
    </subcellularLocation>
</comment>
<feature type="domain" description="EamA" evidence="7">
    <location>
        <begin position="148"/>
        <end position="281"/>
    </location>
</feature>
<feature type="transmembrane region" description="Helical" evidence="6">
    <location>
        <begin position="31"/>
        <end position="49"/>
    </location>
</feature>
<evidence type="ECO:0000256" key="1">
    <source>
        <dbReference type="ARBA" id="ARBA00004141"/>
    </source>
</evidence>
<evidence type="ECO:0000256" key="5">
    <source>
        <dbReference type="ARBA" id="ARBA00023136"/>
    </source>
</evidence>
<accession>H9UMJ0</accession>
<dbReference type="Proteomes" id="UP000007383">
    <property type="component" value="Chromosome"/>
</dbReference>
<feature type="transmembrane region" description="Helical" evidence="6">
    <location>
        <begin position="145"/>
        <end position="165"/>
    </location>
</feature>
<gene>
    <name evidence="8" type="ordered locus">Spiaf_2708</name>
</gene>
<comment type="similarity">
    <text evidence="2">Belongs to the EamA transporter family.</text>
</comment>
<dbReference type="Pfam" id="PF00892">
    <property type="entry name" value="EamA"/>
    <property type="match status" value="2"/>
</dbReference>
<dbReference type="PANTHER" id="PTHR32322">
    <property type="entry name" value="INNER MEMBRANE TRANSPORTER"/>
    <property type="match status" value="1"/>
</dbReference>
<keyword evidence="3 6" id="KW-0812">Transmembrane</keyword>
<name>H9UMJ0_SPIAZ</name>
<feature type="transmembrane region" description="Helical" evidence="6">
    <location>
        <begin position="210"/>
        <end position="229"/>
    </location>
</feature>
<evidence type="ECO:0000256" key="3">
    <source>
        <dbReference type="ARBA" id="ARBA00022692"/>
    </source>
</evidence>
<organism evidence="8 9">
    <name type="scientific">Spirochaeta africana (strain ATCC 700263 / DSM 8902 / Z-7692)</name>
    <dbReference type="NCBI Taxonomy" id="889378"/>
    <lineage>
        <taxon>Bacteria</taxon>
        <taxon>Pseudomonadati</taxon>
        <taxon>Spirochaetota</taxon>
        <taxon>Spirochaetia</taxon>
        <taxon>Spirochaetales</taxon>
        <taxon>Spirochaetaceae</taxon>
        <taxon>Spirochaeta</taxon>
    </lineage>
</organism>
<protein>
    <submittedName>
        <fullName evidence="8">Putative permease, DMT superfamily</fullName>
    </submittedName>
</protein>
<dbReference type="PATRIC" id="fig|889378.3.peg.2681"/>
<keyword evidence="5 6" id="KW-0472">Membrane</keyword>
<keyword evidence="9" id="KW-1185">Reference proteome</keyword>
<feature type="transmembrane region" description="Helical" evidence="6">
    <location>
        <begin position="185"/>
        <end position="204"/>
    </location>
</feature>
<feature type="transmembrane region" description="Helical" evidence="6">
    <location>
        <begin position="121"/>
        <end position="139"/>
    </location>
</feature>
<dbReference type="KEGG" id="sfc:Spiaf_2708"/>
<evidence type="ECO:0000256" key="6">
    <source>
        <dbReference type="SAM" id="Phobius"/>
    </source>
</evidence>
<keyword evidence="4 6" id="KW-1133">Transmembrane helix</keyword>
<feature type="domain" description="EamA" evidence="7">
    <location>
        <begin position="4"/>
        <end position="137"/>
    </location>
</feature>
<dbReference type="InterPro" id="IPR037185">
    <property type="entry name" value="EmrE-like"/>
</dbReference>
<dbReference type="Gene3D" id="1.10.3730.20">
    <property type="match status" value="1"/>
</dbReference>
<dbReference type="eggNOG" id="COG0697">
    <property type="taxonomic scope" value="Bacteria"/>
</dbReference>
<dbReference type="HOGENOM" id="CLU_033863_4_1_12"/>
<dbReference type="SUPFAM" id="SSF103481">
    <property type="entry name" value="Multidrug resistance efflux transporter EmrE"/>
    <property type="match status" value="2"/>
</dbReference>
<dbReference type="STRING" id="889378.Spiaf_2708"/>
<evidence type="ECO:0000313" key="9">
    <source>
        <dbReference type="Proteomes" id="UP000007383"/>
    </source>
</evidence>